<evidence type="ECO:0000313" key="1">
    <source>
        <dbReference type="EMBL" id="KER20871.1"/>
    </source>
</evidence>
<evidence type="ECO:0000313" key="2">
    <source>
        <dbReference type="Proteomes" id="UP000054324"/>
    </source>
</evidence>
<dbReference type="GeneID" id="20324828"/>
<accession>A0A074Z1D8</accession>
<proteinExistence type="predicted"/>
<dbReference type="CTD" id="20324828"/>
<name>A0A074Z1D8_OPIVI</name>
<reference evidence="1 2" key="1">
    <citation type="submission" date="2013-11" db="EMBL/GenBank/DDBJ databases">
        <title>Opisthorchis viverrini - life in the bile duct.</title>
        <authorList>
            <person name="Young N.D."/>
            <person name="Nagarajan N."/>
            <person name="Lin S.J."/>
            <person name="Korhonen P.K."/>
            <person name="Jex A.R."/>
            <person name="Hall R.S."/>
            <person name="Safavi-Hemami H."/>
            <person name="Kaewkong W."/>
            <person name="Bertrand D."/>
            <person name="Gao S."/>
            <person name="Seet Q."/>
            <person name="Wongkham S."/>
            <person name="Teh B.T."/>
            <person name="Wongkham C."/>
            <person name="Intapan P.M."/>
            <person name="Maleewong W."/>
            <person name="Yang X."/>
            <person name="Hu M."/>
            <person name="Wang Z."/>
            <person name="Hofmann A."/>
            <person name="Sternberg P.W."/>
            <person name="Tan P."/>
            <person name="Wang J."/>
            <person name="Gasser R.B."/>
        </authorList>
    </citation>
    <scope>NUCLEOTIDE SEQUENCE [LARGE SCALE GENOMIC DNA]</scope>
</reference>
<dbReference type="RefSeq" id="XP_009175373.1">
    <property type="nucleotide sequence ID" value="XM_009177109.1"/>
</dbReference>
<keyword evidence="2" id="KW-1185">Reference proteome</keyword>
<sequence>MIGATLSEKYTHLQINLVFTTDSNESLVYDILDMNMLHTGHLTIQLARYSRYRSIFSVYFRNVFSNLRLLKCIKVCDWLTRCASTQRPRCQLQYSHVNNFREAGVRVLLKGWSTYPRRYSFKNSPVERPHSTAYCGTVSRPGETQFSGNLKRNFRSINCKFVIGCHFP</sequence>
<dbReference type="KEGG" id="ovi:T265_10660"/>
<organism evidence="1 2">
    <name type="scientific">Opisthorchis viverrini</name>
    <name type="common">Southeast Asian liver fluke</name>
    <dbReference type="NCBI Taxonomy" id="6198"/>
    <lineage>
        <taxon>Eukaryota</taxon>
        <taxon>Metazoa</taxon>
        <taxon>Spiralia</taxon>
        <taxon>Lophotrochozoa</taxon>
        <taxon>Platyhelminthes</taxon>
        <taxon>Trematoda</taxon>
        <taxon>Digenea</taxon>
        <taxon>Opisthorchiida</taxon>
        <taxon>Opisthorchiata</taxon>
        <taxon>Opisthorchiidae</taxon>
        <taxon>Opisthorchis</taxon>
    </lineage>
</organism>
<dbReference type="EMBL" id="KL597013">
    <property type="protein sequence ID" value="KER20871.1"/>
    <property type="molecule type" value="Genomic_DNA"/>
</dbReference>
<dbReference type="Proteomes" id="UP000054324">
    <property type="component" value="Unassembled WGS sequence"/>
</dbReference>
<dbReference type="AlphaFoldDB" id="A0A074Z1D8"/>
<protein>
    <submittedName>
        <fullName evidence="1">Uncharacterized protein</fullName>
    </submittedName>
</protein>
<gene>
    <name evidence="1" type="ORF">T265_10660</name>
</gene>